<dbReference type="InterPro" id="IPR006379">
    <property type="entry name" value="HAD-SF_hydro_IIB"/>
</dbReference>
<name>A0A7W8D3W2_9FIRM</name>
<reference evidence="1 2" key="1">
    <citation type="submission" date="2020-08" db="EMBL/GenBank/DDBJ databases">
        <title>Genomic Encyclopedia of Type Strains, Phase IV (KMG-IV): sequencing the most valuable type-strain genomes for metagenomic binning, comparative biology and taxonomic classification.</title>
        <authorList>
            <person name="Goeker M."/>
        </authorList>
    </citation>
    <scope>NUCLEOTIDE SEQUENCE [LARGE SCALE GENOMIC DNA]</scope>
    <source>
        <strain evidence="1 2">DSM 26963</strain>
    </source>
</reference>
<dbReference type="GO" id="GO:0005829">
    <property type="term" value="C:cytosol"/>
    <property type="evidence" value="ECO:0007669"/>
    <property type="project" value="TreeGrafter"/>
</dbReference>
<evidence type="ECO:0000313" key="1">
    <source>
        <dbReference type="EMBL" id="MBB5185582.1"/>
    </source>
</evidence>
<dbReference type="Proteomes" id="UP000521313">
    <property type="component" value="Unassembled WGS sequence"/>
</dbReference>
<dbReference type="SFLD" id="SFLDS00003">
    <property type="entry name" value="Haloacid_Dehalogenase"/>
    <property type="match status" value="1"/>
</dbReference>
<dbReference type="GO" id="GO:0000287">
    <property type="term" value="F:magnesium ion binding"/>
    <property type="evidence" value="ECO:0007669"/>
    <property type="project" value="TreeGrafter"/>
</dbReference>
<comment type="caution">
    <text evidence="1">The sequence shown here is derived from an EMBL/GenBank/DDBJ whole genome shotgun (WGS) entry which is preliminary data.</text>
</comment>
<dbReference type="Gene3D" id="3.30.1240.10">
    <property type="match status" value="1"/>
</dbReference>
<dbReference type="NCBIfam" id="TIGR01484">
    <property type="entry name" value="HAD-SF-IIB"/>
    <property type="match status" value="1"/>
</dbReference>
<dbReference type="Pfam" id="PF08282">
    <property type="entry name" value="Hydrolase_3"/>
    <property type="match status" value="1"/>
</dbReference>
<gene>
    <name evidence="1" type="ORF">HNQ43_001654</name>
</gene>
<dbReference type="InterPro" id="IPR036412">
    <property type="entry name" value="HAD-like_sf"/>
</dbReference>
<dbReference type="PANTHER" id="PTHR10000:SF8">
    <property type="entry name" value="HAD SUPERFAMILY HYDROLASE-LIKE, TYPE 3"/>
    <property type="match status" value="1"/>
</dbReference>
<dbReference type="RefSeq" id="WP_183376671.1">
    <property type="nucleotide sequence ID" value="NZ_JACHHD010000018.1"/>
</dbReference>
<dbReference type="EMBL" id="JACHHD010000018">
    <property type="protein sequence ID" value="MBB5185582.1"/>
    <property type="molecule type" value="Genomic_DNA"/>
</dbReference>
<dbReference type="NCBIfam" id="TIGR00099">
    <property type="entry name" value="Cof-subfamily"/>
    <property type="match status" value="1"/>
</dbReference>
<dbReference type="SFLD" id="SFLDG01140">
    <property type="entry name" value="C2.B:_Phosphomannomutase_and_P"/>
    <property type="match status" value="1"/>
</dbReference>
<dbReference type="Gene3D" id="3.40.50.1000">
    <property type="entry name" value="HAD superfamily/HAD-like"/>
    <property type="match status" value="1"/>
</dbReference>
<dbReference type="PANTHER" id="PTHR10000">
    <property type="entry name" value="PHOSPHOSERINE PHOSPHATASE"/>
    <property type="match status" value="1"/>
</dbReference>
<dbReference type="InterPro" id="IPR000150">
    <property type="entry name" value="Cof"/>
</dbReference>
<evidence type="ECO:0008006" key="3">
    <source>
        <dbReference type="Google" id="ProtNLM"/>
    </source>
</evidence>
<accession>A0A7W8D3W2</accession>
<sequence>MIKAIVMDMDGTLLDPSNKIMPKTKSALIQLQKKGIQLILASGRSYTRLMPYATELTMDMHRGWLLEVDGVAVYDLSKMERTILRRMTMEEVQMVFSDLIHRNCESMACFDDGVYDYFPDEIRQIKKTIRIKENLPEDFPWTGGPWGWLADMRDGYPNIHYITHVSEISPPINKIQLMQEEQEIQFLYQVLAEKFLDFNVFRTAPRQLEILPKGVSKGETLEKIMEREGWTKDEVLAFGDGENDVSLFDVVENSFAMGQAKAYVKERAKHVTASNNQEGIWQALYKLGLLED</sequence>
<dbReference type="AlphaFoldDB" id="A0A7W8D3W2"/>
<dbReference type="InterPro" id="IPR023214">
    <property type="entry name" value="HAD_sf"/>
</dbReference>
<evidence type="ECO:0000313" key="2">
    <source>
        <dbReference type="Proteomes" id="UP000521313"/>
    </source>
</evidence>
<protein>
    <recommendedName>
        <fullName evidence="3">HAD family phosphatase</fullName>
    </recommendedName>
</protein>
<dbReference type="GO" id="GO:0016791">
    <property type="term" value="F:phosphatase activity"/>
    <property type="evidence" value="ECO:0007669"/>
    <property type="project" value="TreeGrafter"/>
</dbReference>
<dbReference type="PROSITE" id="PS01229">
    <property type="entry name" value="COF_2"/>
    <property type="match status" value="1"/>
</dbReference>
<organism evidence="1 2">
    <name type="scientific">Faecalicoccus acidiformans</name>
    <dbReference type="NCBI Taxonomy" id="915173"/>
    <lineage>
        <taxon>Bacteria</taxon>
        <taxon>Bacillati</taxon>
        <taxon>Bacillota</taxon>
        <taxon>Erysipelotrichia</taxon>
        <taxon>Erysipelotrichales</taxon>
        <taxon>Erysipelotrichaceae</taxon>
        <taxon>Faecalicoccus</taxon>
    </lineage>
</organism>
<proteinExistence type="predicted"/>
<dbReference type="SUPFAM" id="SSF56784">
    <property type="entry name" value="HAD-like"/>
    <property type="match status" value="1"/>
</dbReference>